<dbReference type="PROSITE" id="PS51257">
    <property type="entry name" value="PROKAR_LIPOPROTEIN"/>
    <property type="match status" value="1"/>
</dbReference>
<evidence type="ECO:0000259" key="8">
    <source>
        <dbReference type="PROSITE" id="PS01124"/>
    </source>
</evidence>
<dbReference type="OrthoDB" id="1404064at2"/>
<evidence type="ECO:0000256" key="5">
    <source>
        <dbReference type="SAM" id="Coils"/>
    </source>
</evidence>
<reference evidence="9 10" key="1">
    <citation type="submission" date="2019-07" db="EMBL/GenBank/DDBJ databases">
        <title>Whole genome shotgun sequence of Empedobacter brevis NBRC 14943.</title>
        <authorList>
            <person name="Hosoyama A."/>
            <person name="Uohara A."/>
            <person name="Ohji S."/>
            <person name="Ichikawa N."/>
        </authorList>
    </citation>
    <scope>NUCLEOTIDE SEQUENCE [LARGE SCALE GENOMIC DNA]</scope>
    <source>
        <strain evidence="9 10">NBRC 14943</strain>
    </source>
</reference>
<dbReference type="AlphaFoldDB" id="A0A511NKB9"/>
<dbReference type="Gene3D" id="1.25.40.10">
    <property type="entry name" value="Tetratricopeptide repeat domain"/>
    <property type="match status" value="1"/>
</dbReference>
<dbReference type="GO" id="GO:0003700">
    <property type="term" value="F:DNA-binding transcription factor activity"/>
    <property type="evidence" value="ECO:0007669"/>
    <property type="project" value="InterPro"/>
</dbReference>
<keyword evidence="7" id="KW-0732">Signal</keyword>
<keyword evidence="6" id="KW-0472">Membrane</keyword>
<dbReference type="Gene3D" id="1.10.10.60">
    <property type="entry name" value="Homeodomain-like"/>
    <property type="match status" value="2"/>
</dbReference>
<comment type="caution">
    <text evidence="9">The sequence shown here is derived from an EMBL/GenBank/DDBJ whole genome shotgun (WGS) entry which is preliminary data.</text>
</comment>
<name>A0A511NKB9_9FLAO</name>
<dbReference type="Proteomes" id="UP000321245">
    <property type="component" value="Unassembled WGS sequence"/>
</dbReference>
<evidence type="ECO:0000256" key="4">
    <source>
        <dbReference type="PROSITE-ProRule" id="PRU00339"/>
    </source>
</evidence>
<dbReference type="Pfam" id="PF12833">
    <property type="entry name" value="HTH_18"/>
    <property type="match status" value="1"/>
</dbReference>
<dbReference type="Pfam" id="PF13181">
    <property type="entry name" value="TPR_8"/>
    <property type="match status" value="3"/>
</dbReference>
<gene>
    <name evidence="9" type="ORF">EB1_29560</name>
</gene>
<protein>
    <recommendedName>
        <fullName evidence="8">HTH araC/xylS-type domain-containing protein</fullName>
    </recommendedName>
</protein>
<feature type="domain" description="HTH araC/xylS-type" evidence="8">
    <location>
        <begin position="375"/>
        <end position="483"/>
    </location>
</feature>
<keyword evidence="4" id="KW-0802">TPR repeat</keyword>
<dbReference type="PROSITE" id="PS50005">
    <property type="entry name" value="TPR"/>
    <property type="match status" value="1"/>
</dbReference>
<dbReference type="GeneID" id="84650717"/>
<dbReference type="RefSeq" id="WP_019976085.1">
    <property type="nucleotide sequence ID" value="NZ_BJXC01000025.1"/>
</dbReference>
<dbReference type="SMART" id="SM00342">
    <property type="entry name" value="HTH_ARAC"/>
    <property type="match status" value="1"/>
</dbReference>
<dbReference type="SMART" id="SM00028">
    <property type="entry name" value="TPR"/>
    <property type="match status" value="3"/>
</dbReference>
<feature type="coiled-coil region" evidence="5">
    <location>
        <begin position="118"/>
        <end position="178"/>
    </location>
</feature>
<evidence type="ECO:0000256" key="3">
    <source>
        <dbReference type="ARBA" id="ARBA00023163"/>
    </source>
</evidence>
<keyword evidence="6" id="KW-0812">Transmembrane</keyword>
<sequence length="485" mass="56118">MKKTLYSFIILLCSCSILTAQKSDDIYERLRNQLTTSPTEFFKNVEVAKSNALHSHDYKLVVKLDYLKGFGYYLKNNADSSVIYANSAINRANKMRYIEGEAMGLRLLGTQYAKMGLLNEAETALNKGLTLLKQIENEETNDLRGSLYASKLVLMDDTVNLEEKLKVAKKSIHAYENLNSLKRKKEVLPLAYTNTSYMYIKLNQYDSAYSYSKKALSMVDPSDKYMNAAIYHDLGLLFLKQHQYKDAVNYLEKGLKYCDSDAFLSKRQEILQRLAKAYTELGDYKKANETNEEYVELTNTINQSSKSAVRSVIHDKNSKIDTLSKYEKLFYISLLLFLMFLSLFVIRQYYRKRAKKKVVHGKKEDSFSINDATKVKIVEELKKFEQEEGFVDQHMTLYHLSNKIGCNTKYLSRTVKEEFGKSFSNYINDLRIEYLLKKLETEEALLTYKISHLSKLAGFSSDPTFIKAFQKKTGMNPSEYLKNKK</sequence>
<evidence type="ECO:0000313" key="10">
    <source>
        <dbReference type="Proteomes" id="UP000321245"/>
    </source>
</evidence>
<keyword evidence="3" id="KW-0804">Transcription</keyword>
<keyword evidence="2" id="KW-0238">DNA-binding</keyword>
<dbReference type="InterPro" id="IPR018060">
    <property type="entry name" value="HTH_AraC"/>
</dbReference>
<dbReference type="PANTHER" id="PTHR43280">
    <property type="entry name" value="ARAC-FAMILY TRANSCRIPTIONAL REGULATOR"/>
    <property type="match status" value="1"/>
</dbReference>
<accession>A0A511NKB9</accession>
<dbReference type="PROSITE" id="PS01124">
    <property type="entry name" value="HTH_ARAC_FAMILY_2"/>
    <property type="match status" value="1"/>
</dbReference>
<keyword evidence="10" id="KW-1185">Reference proteome</keyword>
<organism evidence="9 10">
    <name type="scientific">Empedobacter brevis NBRC 14943 = ATCC 43319</name>
    <dbReference type="NCBI Taxonomy" id="1218108"/>
    <lineage>
        <taxon>Bacteria</taxon>
        <taxon>Pseudomonadati</taxon>
        <taxon>Bacteroidota</taxon>
        <taxon>Flavobacteriia</taxon>
        <taxon>Flavobacteriales</taxon>
        <taxon>Weeksellaceae</taxon>
        <taxon>Empedobacter</taxon>
    </lineage>
</organism>
<dbReference type="InterPro" id="IPR011990">
    <property type="entry name" value="TPR-like_helical_dom_sf"/>
</dbReference>
<proteinExistence type="predicted"/>
<dbReference type="GO" id="GO:0043565">
    <property type="term" value="F:sequence-specific DNA binding"/>
    <property type="evidence" value="ECO:0007669"/>
    <property type="project" value="InterPro"/>
</dbReference>
<feature type="transmembrane region" description="Helical" evidence="6">
    <location>
        <begin position="329"/>
        <end position="346"/>
    </location>
</feature>
<evidence type="ECO:0000313" key="9">
    <source>
        <dbReference type="EMBL" id="GEM53166.1"/>
    </source>
</evidence>
<dbReference type="SUPFAM" id="SSF46689">
    <property type="entry name" value="Homeodomain-like"/>
    <property type="match status" value="1"/>
</dbReference>
<dbReference type="PANTHER" id="PTHR43280:SF34">
    <property type="entry name" value="ARAC-FAMILY TRANSCRIPTIONAL REGULATOR"/>
    <property type="match status" value="1"/>
</dbReference>
<evidence type="ECO:0000256" key="1">
    <source>
        <dbReference type="ARBA" id="ARBA00023015"/>
    </source>
</evidence>
<feature type="chain" id="PRO_5021855151" description="HTH araC/xylS-type domain-containing protein" evidence="7">
    <location>
        <begin position="23"/>
        <end position="485"/>
    </location>
</feature>
<dbReference type="STRING" id="1218108.GCA_000382425_02610"/>
<keyword evidence="6" id="KW-1133">Transmembrane helix</keyword>
<feature type="repeat" description="TPR" evidence="4">
    <location>
        <begin position="228"/>
        <end position="261"/>
    </location>
</feature>
<dbReference type="InterPro" id="IPR019734">
    <property type="entry name" value="TPR_rpt"/>
</dbReference>
<keyword evidence="5" id="KW-0175">Coiled coil</keyword>
<evidence type="ECO:0000256" key="2">
    <source>
        <dbReference type="ARBA" id="ARBA00023125"/>
    </source>
</evidence>
<dbReference type="SUPFAM" id="SSF48452">
    <property type="entry name" value="TPR-like"/>
    <property type="match status" value="1"/>
</dbReference>
<evidence type="ECO:0000256" key="7">
    <source>
        <dbReference type="SAM" id="SignalP"/>
    </source>
</evidence>
<keyword evidence="1" id="KW-0805">Transcription regulation</keyword>
<feature type="signal peptide" evidence="7">
    <location>
        <begin position="1"/>
        <end position="22"/>
    </location>
</feature>
<dbReference type="InterPro" id="IPR009057">
    <property type="entry name" value="Homeodomain-like_sf"/>
</dbReference>
<evidence type="ECO:0000256" key="6">
    <source>
        <dbReference type="SAM" id="Phobius"/>
    </source>
</evidence>
<dbReference type="EMBL" id="BJXC01000025">
    <property type="protein sequence ID" value="GEM53166.1"/>
    <property type="molecule type" value="Genomic_DNA"/>
</dbReference>